<accession>A0A918U7Q0</accession>
<keyword evidence="3" id="KW-1185">Reference proteome</keyword>
<sequence length="233" mass="25170">MPAAHPRTETSLDSGLRPGISLSPTVARLSLSAAAGQPRTAHRRPSYEGTTPLPHRAIVPPVTSATGRPLLFLDVDGPLIPFGSPSGHPQTAAAVSSPSPGQGNPLLERLDPELGSRLLALGCRLVWATTWMEEANEVVSPRIGLPRLPVVEWPAPYTDEGPRDLHWKTRLLVEWADGRPFIWVDDEISAMDRLWVDAGHPGPSLLHRVDPTKGLVEADFSALTDWIRAVTPG</sequence>
<dbReference type="Proteomes" id="UP000619244">
    <property type="component" value="Unassembled WGS sequence"/>
</dbReference>
<protein>
    <recommendedName>
        <fullName evidence="4">Secreted protein</fullName>
    </recommendedName>
</protein>
<proteinExistence type="predicted"/>
<evidence type="ECO:0000313" key="2">
    <source>
        <dbReference type="EMBL" id="GGY05646.1"/>
    </source>
</evidence>
<feature type="region of interest" description="Disordered" evidence="1">
    <location>
        <begin position="82"/>
        <end position="104"/>
    </location>
</feature>
<name>A0A918U7Q0_9ACTN</name>
<evidence type="ECO:0000313" key="3">
    <source>
        <dbReference type="Proteomes" id="UP000619244"/>
    </source>
</evidence>
<dbReference type="EMBL" id="BMVU01000056">
    <property type="protein sequence ID" value="GGY05646.1"/>
    <property type="molecule type" value="Genomic_DNA"/>
</dbReference>
<feature type="region of interest" description="Disordered" evidence="1">
    <location>
        <begin position="32"/>
        <end position="57"/>
    </location>
</feature>
<dbReference type="AlphaFoldDB" id="A0A918U7Q0"/>
<organism evidence="2 3">
    <name type="scientific">Streptomyces minutiscleroticus</name>
    <dbReference type="NCBI Taxonomy" id="68238"/>
    <lineage>
        <taxon>Bacteria</taxon>
        <taxon>Bacillati</taxon>
        <taxon>Actinomycetota</taxon>
        <taxon>Actinomycetes</taxon>
        <taxon>Kitasatosporales</taxon>
        <taxon>Streptomycetaceae</taxon>
        <taxon>Streptomyces</taxon>
    </lineage>
</organism>
<feature type="compositionally biased region" description="Polar residues" evidence="1">
    <location>
        <begin position="87"/>
        <end position="102"/>
    </location>
</feature>
<evidence type="ECO:0008006" key="4">
    <source>
        <dbReference type="Google" id="ProtNLM"/>
    </source>
</evidence>
<evidence type="ECO:0000256" key="1">
    <source>
        <dbReference type="SAM" id="MobiDB-lite"/>
    </source>
</evidence>
<dbReference type="Pfam" id="PF18143">
    <property type="entry name" value="HAD_SAK_2"/>
    <property type="match status" value="1"/>
</dbReference>
<gene>
    <name evidence="2" type="ORF">GCM10010358_68870</name>
</gene>
<reference evidence="2" key="1">
    <citation type="journal article" date="2014" name="Int. J. Syst. Evol. Microbiol.">
        <title>Complete genome sequence of Corynebacterium casei LMG S-19264T (=DSM 44701T), isolated from a smear-ripened cheese.</title>
        <authorList>
            <consortium name="US DOE Joint Genome Institute (JGI-PGF)"/>
            <person name="Walter F."/>
            <person name="Albersmeier A."/>
            <person name="Kalinowski J."/>
            <person name="Ruckert C."/>
        </authorList>
    </citation>
    <scope>NUCLEOTIDE SEQUENCE</scope>
    <source>
        <strain evidence="2">JCM 4790</strain>
    </source>
</reference>
<reference evidence="2" key="2">
    <citation type="submission" date="2020-09" db="EMBL/GenBank/DDBJ databases">
        <authorList>
            <person name="Sun Q."/>
            <person name="Ohkuma M."/>
        </authorList>
    </citation>
    <scope>NUCLEOTIDE SEQUENCE</scope>
    <source>
        <strain evidence="2">JCM 4790</strain>
    </source>
</reference>
<comment type="caution">
    <text evidence="2">The sequence shown here is derived from an EMBL/GenBank/DDBJ whole genome shotgun (WGS) entry which is preliminary data.</text>
</comment>